<evidence type="ECO:0000313" key="12">
    <source>
        <dbReference type="EMBL" id="AQS85405.1"/>
    </source>
</evidence>
<keyword evidence="3 9" id="KW-0349">Heme</keyword>
<feature type="binding site" description="covalent" evidence="9">
    <location>
        <position position="350"/>
    </location>
    <ligand>
        <name>heme c</name>
        <dbReference type="ChEBI" id="CHEBI:61717"/>
        <label>3</label>
    </ligand>
</feature>
<dbReference type="Proteomes" id="UP000188937">
    <property type="component" value="Chromosome"/>
</dbReference>
<accession>A0A1U9KHW8</accession>
<keyword evidence="2" id="KW-1003">Cell membrane</keyword>
<evidence type="ECO:0000256" key="2">
    <source>
        <dbReference type="ARBA" id="ARBA00022475"/>
    </source>
</evidence>
<protein>
    <submittedName>
        <fullName evidence="12">Alcohol dehydrogenase</fullName>
    </submittedName>
</protein>
<dbReference type="PANTHER" id="PTHR35008">
    <property type="entry name" value="BLL4482 PROTEIN-RELATED"/>
    <property type="match status" value="1"/>
</dbReference>
<dbReference type="InterPro" id="IPR014353">
    <property type="entry name" value="Membr-bd_ADH_cyt_c"/>
</dbReference>
<keyword evidence="7 10" id="KW-0408">Iron</keyword>
<comment type="cofactor">
    <cofactor evidence="9">
        <name>heme c</name>
        <dbReference type="ChEBI" id="CHEBI:61717"/>
    </cofactor>
    <text evidence="9">Binds 3 heme c groups covalently per subunit.</text>
</comment>
<reference evidence="12 13" key="1">
    <citation type="submission" date="2016-03" db="EMBL/GenBank/DDBJ databases">
        <title>Acetic acid bacteria sequencing.</title>
        <authorList>
            <person name="Brandt J."/>
            <person name="Jakob F."/>
            <person name="Vogel R.F."/>
        </authorList>
    </citation>
    <scope>NUCLEOTIDE SEQUENCE [LARGE SCALE GENOMIC DNA]</scope>
    <source>
        <strain evidence="12 13">TMW2.1153</strain>
    </source>
</reference>
<dbReference type="InterPro" id="IPR051459">
    <property type="entry name" value="Cytochrome_c-type_DH"/>
</dbReference>
<dbReference type="EMBL" id="CP014692">
    <property type="protein sequence ID" value="AQS85405.1"/>
    <property type="molecule type" value="Genomic_DNA"/>
</dbReference>
<dbReference type="SUPFAM" id="SSF46626">
    <property type="entry name" value="Cytochrome c"/>
    <property type="match status" value="3"/>
</dbReference>
<gene>
    <name evidence="12" type="ORF">A0U92_12095</name>
</gene>
<feature type="binding site" description="covalent" evidence="9">
    <location>
        <position position="347"/>
    </location>
    <ligand>
        <name>heme c</name>
        <dbReference type="ChEBI" id="CHEBI:61717"/>
        <label>3</label>
    </ligand>
</feature>
<evidence type="ECO:0000256" key="4">
    <source>
        <dbReference type="ARBA" id="ARBA00022723"/>
    </source>
</evidence>
<evidence type="ECO:0000256" key="5">
    <source>
        <dbReference type="ARBA" id="ARBA00022729"/>
    </source>
</evidence>
<dbReference type="PIRSF" id="PIRSF000018">
    <property type="entry name" value="Mb_ADH_cyt_c"/>
    <property type="match status" value="1"/>
</dbReference>
<organism evidence="12 13">
    <name type="scientific">Acetobacter aceti</name>
    <dbReference type="NCBI Taxonomy" id="435"/>
    <lineage>
        <taxon>Bacteria</taxon>
        <taxon>Pseudomonadati</taxon>
        <taxon>Pseudomonadota</taxon>
        <taxon>Alphaproteobacteria</taxon>
        <taxon>Acetobacterales</taxon>
        <taxon>Acetobacteraceae</taxon>
        <taxon>Acetobacter</taxon>
        <taxon>Acetobacter subgen. Acetobacter</taxon>
    </lineage>
</organism>
<feature type="binding site" description="axial binding residue" evidence="10">
    <location>
        <position position="351"/>
    </location>
    <ligand>
        <name>heme c</name>
        <dbReference type="ChEBI" id="CHEBI:61717"/>
        <label>3</label>
    </ligand>
    <ligandPart>
        <name>Fe</name>
        <dbReference type="ChEBI" id="CHEBI:18248"/>
    </ligandPart>
</feature>
<evidence type="ECO:0000256" key="3">
    <source>
        <dbReference type="ARBA" id="ARBA00022617"/>
    </source>
</evidence>
<dbReference type="STRING" id="435.A0U92_12095"/>
<keyword evidence="5" id="KW-0732">Signal</keyword>
<dbReference type="AlphaFoldDB" id="A0A1U9KHW8"/>
<keyword evidence="13" id="KW-1185">Reference proteome</keyword>
<feature type="domain" description="Cytochrome c" evidence="11">
    <location>
        <begin position="334"/>
        <end position="424"/>
    </location>
</feature>
<feature type="binding site" description="covalent" evidence="9">
    <location>
        <position position="65"/>
    </location>
    <ligand>
        <name>heme c</name>
        <dbReference type="ChEBI" id="CHEBI:61717"/>
        <label>1</label>
    </ligand>
</feature>
<dbReference type="GO" id="GO:0005886">
    <property type="term" value="C:plasma membrane"/>
    <property type="evidence" value="ECO:0007669"/>
    <property type="project" value="UniProtKB-SubCell"/>
</dbReference>
<feature type="binding site" description="axial binding residue" evidence="10">
    <location>
        <position position="66"/>
    </location>
    <ligand>
        <name>heme c</name>
        <dbReference type="ChEBI" id="CHEBI:61717"/>
        <label>1</label>
    </ligand>
    <ligandPart>
        <name>Fe</name>
        <dbReference type="ChEBI" id="CHEBI:18248"/>
    </ligandPart>
</feature>
<dbReference type="PROSITE" id="PS51007">
    <property type="entry name" value="CYTC"/>
    <property type="match status" value="3"/>
</dbReference>
<keyword evidence="4 10" id="KW-0479">Metal-binding</keyword>
<dbReference type="InterPro" id="IPR036909">
    <property type="entry name" value="Cyt_c-like_dom_sf"/>
</dbReference>
<dbReference type="GO" id="GO:0009055">
    <property type="term" value="F:electron transfer activity"/>
    <property type="evidence" value="ECO:0007669"/>
    <property type="project" value="InterPro"/>
</dbReference>
<feature type="binding site" description="covalent" evidence="9">
    <location>
        <position position="210"/>
    </location>
    <ligand>
        <name>heme c</name>
        <dbReference type="ChEBI" id="CHEBI:61717"/>
        <label>2</label>
    </ligand>
</feature>
<name>A0A1U9KHW8_ACEAC</name>
<dbReference type="eggNOG" id="COG2010">
    <property type="taxonomic scope" value="Bacteria"/>
</dbReference>
<feature type="binding site" description="covalent" evidence="9">
    <location>
        <position position="213"/>
    </location>
    <ligand>
        <name>heme c</name>
        <dbReference type="ChEBI" id="CHEBI:61717"/>
        <label>2</label>
    </ligand>
</feature>
<feature type="domain" description="Cytochrome c" evidence="11">
    <location>
        <begin position="48"/>
        <end position="151"/>
    </location>
</feature>
<comment type="subcellular location">
    <subcellularLocation>
        <location evidence="1">Cell membrane</location>
    </subcellularLocation>
</comment>
<dbReference type="PANTHER" id="PTHR35008:SF8">
    <property type="entry name" value="ALCOHOL DEHYDROGENASE CYTOCHROME C SUBUNIT"/>
    <property type="match status" value="1"/>
</dbReference>
<dbReference type="Pfam" id="PF00034">
    <property type="entry name" value="Cytochrom_C"/>
    <property type="match status" value="2"/>
</dbReference>
<sequence>MASFQHKHRGGETMIKGLKAALGAAVVGLLAGTALSASPALAQNADSDLVAKGEYIARLGDCVACHTALHGTAFAGGLQIKTPIGSIYSTNITPDTKTGIGNYTLEDFDNAVRHGIRKDGAALYPAMPYPSFARMSEDDIKALYAYFMHGVAPVDQPDKPVDISWPLSMRWPLAFWGKMFAPVPKAFTPAPGTDPVVARGEYLVTGPGHCGACHTPRGFSMQEKAYDAAGGPDFLGGGAPIDNWIAPSLRSDPVLGLGRWSEDDLVQFLRSGRIDHSAAFGGMADVVAWSTQYWSEDDLRATAKYLKSLPEVPKAKGDYTYDPSTAQALDAGKTAGITGADTYVQQCAICHRNDGGAVDRMFPPLAGNPVVVSENPTSVAHIVAAGGVLPPTNWAPSAVAMPGYQKILDDQKVADVVNFIRTAWGNKAPANVTASDVSKLRQVSQSVVDRRSWTDAPTSTSSWGLFGPQPYGAGWTFSPDTHAGVDNPQ</sequence>
<dbReference type="GO" id="GO:0020037">
    <property type="term" value="F:heme binding"/>
    <property type="evidence" value="ECO:0007669"/>
    <property type="project" value="InterPro"/>
</dbReference>
<feature type="binding site" description="axial binding residue" evidence="10">
    <location>
        <position position="214"/>
    </location>
    <ligand>
        <name>heme c</name>
        <dbReference type="ChEBI" id="CHEBI:61717"/>
        <label>2</label>
    </ligand>
    <ligandPart>
        <name>Fe</name>
        <dbReference type="ChEBI" id="CHEBI:18248"/>
    </ligandPart>
</feature>
<keyword evidence="6" id="KW-0677">Repeat</keyword>
<evidence type="ECO:0000256" key="1">
    <source>
        <dbReference type="ARBA" id="ARBA00004236"/>
    </source>
</evidence>
<dbReference type="GO" id="GO:0005506">
    <property type="term" value="F:iron ion binding"/>
    <property type="evidence" value="ECO:0007669"/>
    <property type="project" value="InterPro"/>
</dbReference>
<evidence type="ECO:0000256" key="6">
    <source>
        <dbReference type="ARBA" id="ARBA00022737"/>
    </source>
</evidence>
<keyword evidence="8" id="KW-0472">Membrane</keyword>
<dbReference type="Gene3D" id="1.10.760.10">
    <property type="entry name" value="Cytochrome c-like domain"/>
    <property type="match status" value="3"/>
</dbReference>
<evidence type="ECO:0000259" key="11">
    <source>
        <dbReference type="PROSITE" id="PS51007"/>
    </source>
</evidence>
<evidence type="ECO:0000313" key="13">
    <source>
        <dbReference type="Proteomes" id="UP000188937"/>
    </source>
</evidence>
<evidence type="ECO:0000256" key="9">
    <source>
        <dbReference type="PIRSR" id="PIRSR000018-50"/>
    </source>
</evidence>
<feature type="domain" description="Cytochrome c" evidence="11">
    <location>
        <begin position="195"/>
        <end position="310"/>
    </location>
</feature>
<dbReference type="KEGG" id="aace:A0U92_12095"/>
<dbReference type="InterPro" id="IPR009056">
    <property type="entry name" value="Cyt_c-like_dom"/>
</dbReference>
<dbReference type="OrthoDB" id="9811281at2"/>
<dbReference type="GO" id="GO:0016614">
    <property type="term" value="F:oxidoreductase activity, acting on CH-OH group of donors"/>
    <property type="evidence" value="ECO:0007669"/>
    <property type="project" value="InterPro"/>
</dbReference>
<feature type="binding site" description="covalent" evidence="9">
    <location>
        <position position="62"/>
    </location>
    <ligand>
        <name>heme c</name>
        <dbReference type="ChEBI" id="CHEBI:61717"/>
        <label>1</label>
    </ligand>
</feature>
<evidence type="ECO:0000256" key="8">
    <source>
        <dbReference type="ARBA" id="ARBA00023136"/>
    </source>
</evidence>
<evidence type="ECO:0000256" key="7">
    <source>
        <dbReference type="ARBA" id="ARBA00023004"/>
    </source>
</evidence>
<proteinExistence type="predicted"/>
<evidence type="ECO:0000256" key="10">
    <source>
        <dbReference type="PIRSR" id="PIRSR000018-51"/>
    </source>
</evidence>